<dbReference type="CDD" id="cd08243">
    <property type="entry name" value="quinone_oxidoreductase_like_1"/>
    <property type="match status" value="1"/>
</dbReference>
<comment type="caution">
    <text evidence="3">The sequence shown here is derived from an EMBL/GenBank/DDBJ whole genome shotgun (WGS) entry which is preliminary data.</text>
</comment>
<dbReference type="Gene3D" id="3.90.180.10">
    <property type="entry name" value="Medium-chain alcohol dehydrogenases, catalytic domain"/>
    <property type="match status" value="2"/>
</dbReference>
<dbReference type="InterPro" id="IPR051603">
    <property type="entry name" value="Zinc-ADH_QOR/CCCR"/>
</dbReference>
<reference evidence="3 4" key="1">
    <citation type="submission" date="2021-01" db="EMBL/GenBank/DDBJ databases">
        <title>WGS of actinomycetes isolated from Thailand.</title>
        <authorList>
            <person name="Thawai C."/>
        </authorList>
    </citation>
    <scope>NUCLEOTIDE SEQUENCE [LARGE SCALE GENOMIC DNA]</scope>
    <source>
        <strain evidence="3 4">LPG 2</strain>
    </source>
</reference>
<dbReference type="Gene3D" id="3.40.50.720">
    <property type="entry name" value="NAD(P)-binding Rossmann-like Domain"/>
    <property type="match status" value="1"/>
</dbReference>
<dbReference type="SUPFAM" id="SSF50129">
    <property type="entry name" value="GroES-like"/>
    <property type="match status" value="1"/>
</dbReference>
<keyword evidence="1" id="KW-0521">NADP</keyword>
<dbReference type="Pfam" id="PF13602">
    <property type="entry name" value="ADH_zinc_N_2"/>
    <property type="match status" value="1"/>
</dbReference>
<feature type="domain" description="Enoyl reductase (ER)" evidence="2">
    <location>
        <begin position="18"/>
        <end position="328"/>
    </location>
</feature>
<dbReference type="InterPro" id="IPR020843">
    <property type="entry name" value="ER"/>
</dbReference>
<evidence type="ECO:0000313" key="4">
    <source>
        <dbReference type="Proteomes" id="UP000602198"/>
    </source>
</evidence>
<accession>A0ABS1LZ39</accession>
<sequence length="330" mass="34576">MTAEPEQTMRAVVLDAPGPPEALRLRTLPIPRPAPGQVLIRVRAFGLNRSELHTRLGLAEGVVFPRVPGIEAVGEVAAAPGGEFAPGQRVATMMGGMGRTFDGGYAEYTCVPAAQVIPFTSDLDWAVLGAIPEMLQTSYGSLTVGLDARPGQSILIRGGTSSVGMATAVLAKQRGMTVLSTTRSPAKAAALTRLGVDHVLIDDGAVATRVRALLPDGVDTALELVGTPTLPDTLRATRIHGVVCFTGMLSNQWIVENFYPIGYLPRGVRLTAYGGEADDLPAHVLQGFLDAVAAGTATVPIDRRFTLDEIAKAHAYMESGAATGKLVVTT</sequence>
<dbReference type="Proteomes" id="UP000602198">
    <property type="component" value="Unassembled WGS sequence"/>
</dbReference>
<name>A0ABS1LZ39_9NOCA</name>
<dbReference type="InterPro" id="IPR013154">
    <property type="entry name" value="ADH-like_N"/>
</dbReference>
<dbReference type="SUPFAM" id="SSF51735">
    <property type="entry name" value="NAD(P)-binding Rossmann-fold domains"/>
    <property type="match status" value="1"/>
</dbReference>
<dbReference type="PANTHER" id="PTHR44154:SF1">
    <property type="entry name" value="QUINONE OXIDOREDUCTASE"/>
    <property type="match status" value="1"/>
</dbReference>
<protein>
    <submittedName>
        <fullName evidence="3">Zinc-binding dehydrogenase</fullName>
    </submittedName>
</protein>
<dbReference type="InterPro" id="IPR011032">
    <property type="entry name" value="GroES-like_sf"/>
</dbReference>
<organism evidence="3 4">
    <name type="scientific">Nocardia acididurans</name>
    <dbReference type="NCBI Taxonomy" id="2802282"/>
    <lineage>
        <taxon>Bacteria</taxon>
        <taxon>Bacillati</taxon>
        <taxon>Actinomycetota</taxon>
        <taxon>Actinomycetes</taxon>
        <taxon>Mycobacteriales</taxon>
        <taxon>Nocardiaceae</taxon>
        <taxon>Nocardia</taxon>
    </lineage>
</organism>
<dbReference type="Pfam" id="PF08240">
    <property type="entry name" value="ADH_N"/>
    <property type="match status" value="1"/>
</dbReference>
<dbReference type="EMBL" id="JAERRJ010000002">
    <property type="protein sequence ID" value="MBL1073683.1"/>
    <property type="molecule type" value="Genomic_DNA"/>
</dbReference>
<evidence type="ECO:0000259" key="2">
    <source>
        <dbReference type="SMART" id="SM00829"/>
    </source>
</evidence>
<dbReference type="RefSeq" id="WP_201944020.1">
    <property type="nucleotide sequence ID" value="NZ_JAERRJ010000002.1"/>
</dbReference>
<dbReference type="SMART" id="SM00829">
    <property type="entry name" value="PKS_ER"/>
    <property type="match status" value="1"/>
</dbReference>
<keyword evidence="4" id="KW-1185">Reference proteome</keyword>
<gene>
    <name evidence="3" type="ORF">JK358_04690</name>
</gene>
<evidence type="ECO:0000313" key="3">
    <source>
        <dbReference type="EMBL" id="MBL1073683.1"/>
    </source>
</evidence>
<dbReference type="PANTHER" id="PTHR44154">
    <property type="entry name" value="QUINONE OXIDOREDUCTASE"/>
    <property type="match status" value="1"/>
</dbReference>
<dbReference type="InterPro" id="IPR036291">
    <property type="entry name" value="NAD(P)-bd_dom_sf"/>
</dbReference>
<evidence type="ECO:0000256" key="1">
    <source>
        <dbReference type="ARBA" id="ARBA00022857"/>
    </source>
</evidence>
<proteinExistence type="predicted"/>